<protein>
    <submittedName>
        <fullName evidence="2">Uncharacterized protein</fullName>
    </submittedName>
</protein>
<evidence type="ECO:0000313" key="2">
    <source>
        <dbReference type="RefSeq" id="XP_033461245.1"/>
    </source>
</evidence>
<keyword evidence="1" id="KW-1185">Reference proteome</keyword>
<dbReference type="AlphaFoldDB" id="A0A6J3M9B4"/>
<sequence>MRATERSRSTPEPRWIFEEQCPIFAALSVEMMAELDRGDYDARKMFQCFQNRVLSKCPKAVAHHSEIRLQCGLSPNEREAVAKMRAEVITEVSNAGCLNDLQQTHDDAVVVGVAVVFKRDYLLRKAKDIGEDTVRRWWSWWLKPFITSSWRRGTLAVHHLQH</sequence>
<gene>
    <name evidence="2" type="ORF">K489DRAFT_176843</name>
</gene>
<reference evidence="2" key="3">
    <citation type="submission" date="2025-08" db="UniProtKB">
        <authorList>
            <consortium name="RefSeq"/>
        </authorList>
    </citation>
    <scope>IDENTIFICATION</scope>
    <source>
        <strain evidence="2">CBS 342.82</strain>
    </source>
</reference>
<reference evidence="2" key="2">
    <citation type="submission" date="2020-04" db="EMBL/GenBank/DDBJ databases">
        <authorList>
            <consortium name="NCBI Genome Project"/>
        </authorList>
    </citation>
    <scope>NUCLEOTIDE SEQUENCE</scope>
    <source>
        <strain evidence="2">CBS 342.82</strain>
    </source>
</reference>
<dbReference type="Proteomes" id="UP000504637">
    <property type="component" value="Unplaced"/>
</dbReference>
<name>A0A6J3M9B4_9PEZI</name>
<organism evidence="2">
    <name type="scientific">Dissoconium aciculare CBS 342.82</name>
    <dbReference type="NCBI Taxonomy" id="1314786"/>
    <lineage>
        <taxon>Eukaryota</taxon>
        <taxon>Fungi</taxon>
        <taxon>Dikarya</taxon>
        <taxon>Ascomycota</taxon>
        <taxon>Pezizomycotina</taxon>
        <taxon>Dothideomycetes</taxon>
        <taxon>Dothideomycetidae</taxon>
        <taxon>Mycosphaerellales</taxon>
        <taxon>Dissoconiaceae</taxon>
        <taxon>Dissoconium</taxon>
    </lineage>
</organism>
<accession>A0A6J3M9B4</accession>
<dbReference type="GeneID" id="54357216"/>
<evidence type="ECO:0000313" key="1">
    <source>
        <dbReference type="Proteomes" id="UP000504637"/>
    </source>
</evidence>
<reference evidence="2" key="1">
    <citation type="submission" date="2020-01" db="EMBL/GenBank/DDBJ databases">
        <authorList>
            <consortium name="DOE Joint Genome Institute"/>
            <person name="Haridas S."/>
            <person name="Albert R."/>
            <person name="Binder M."/>
            <person name="Bloem J."/>
            <person name="Labutti K."/>
            <person name="Salamov A."/>
            <person name="Andreopoulos B."/>
            <person name="Baker S.E."/>
            <person name="Barry K."/>
            <person name="Bills G."/>
            <person name="Bluhm B.H."/>
            <person name="Cannon C."/>
            <person name="Castanera R."/>
            <person name="Culley D.E."/>
            <person name="Daum C."/>
            <person name="Ezra D."/>
            <person name="Gonzalez J.B."/>
            <person name="Henrissat B."/>
            <person name="Kuo A."/>
            <person name="Liang C."/>
            <person name="Lipzen A."/>
            <person name="Lutzoni F."/>
            <person name="Magnuson J."/>
            <person name="Mondo S."/>
            <person name="Nolan M."/>
            <person name="Ohm R."/>
            <person name="Pangilinan J."/>
            <person name="Park H.-J."/>
            <person name="Ramirez L."/>
            <person name="Alfaro M."/>
            <person name="Sun H."/>
            <person name="Tritt A."/>
            <person name="Yoshinaga Y."/>
            <person name="Zwiers L.-H."/>
            <person name="Turgeon B.G."/>
            <person name="Goodwin S.B."/>
            <person name="Spatafora J.W."/>
            <person name="Crous P.W."/>
            <person name="Grigoriev I.V."/>
        </authorList>
    </citation>
    <scope>NUCLEOTIDE SEQUENCE</scope>
    <source>
        <strain evidence="2">CBS 342.82</strain>
    </source>
</reference>
<proteinExistence type="predicted"/>
<dbReference type="RefSeq" id="XP_033461245.1">
    <property type="nucleotide sequence ID" value="XM_033599417.1"/>
</dbReference>